<evidence type="ECO:0000313" key="1">
    <source>
        <dbReference type="EMBL" id="CAH3147180.1"/>
    </source>
</evidence>
<reference evidence="1 2" key="1">
    <citation type="submission" date="2022-05" db="EMBL/GenBank/DDBJ databases">
        <authorList>
            <consortium name="Genoscope - CEA"/>
            <person name="William W."/>
        </authorList>
    </citation>
    <scope>NUCLEOTIDE SEQUENCE [LARGE SCALE GENOMIC DNA]</scope>
</reference>
<dbReference type="Proteomes" id="UP001159405">
    <property type="component" value="Unassembled WGS sequence"/>
</dbReference>
<proteinExistence type="predicted"/>
<accession>A0ABN8PMV9</accession>
<protein>
    <submittedName>
        <fullName evidence="1">Uncharacterized protein</fullName>
    </submittedName>
</protein>
<organism evidence="1 2">
    <name type="scientific">Porites lobata</name>
    <dbReference type="NCBI Taxonomy" id="104759"/>
    <lineage>
        <taxon>Eukaryota</taxon>
        <taxon>Metazoa</taxon>
        <taxon>Cnidaria</taxon>
        <taxon>Anthozoa</taxon>
        <taxon>Hexacorallia</taxon>
        <taxon>Scleractinia</taxon>
        <taxon>Fungiina</taxon>
        <taxon>Poritidae</taxon>
        <taxon>Porites</taxon>
    </lineage>
</organism>
<evidence type="ECO:0000313" key="2">
    <source>
        <dbReference type="Proteomes" id="UP001159405"/>
    </source>
</evidence>
<comment type="caution">
    <text evidence="1">The sequence shown here is derived from an EMBL/GenBank/DDBJ whole genome shotgun (WGS) entry which is preliminary data.</text>
</comment>
<sequence>LSLSFGGDLEPFALTPSSADVINASLRTSTQSELNQMPFFLRRTTAGTRFFVFLGSGFAQIFRTYRPYESKHTWQYNLANPRVHSEVLIYNEGCPKEDYETKYGKYKFMCPQRSVDYDQFYLALKKGRLV</sequence>
<name>A0ABN8PMV9_9CNID</name>
<gene>
    <name evidence="1" type="ORF">PLOB_00045986</name>
</gene>
<feature type="non-terminal residue" evidence="1">
    <location>
        <position position="1"/>
    </location>
</feature>
<dbReference type="EMBL" id="CALNXK010000080">
    <property type="protein sequence ID" value="CAH3147180.1"/>
    <property type="molecule type" value="Genomic_DNA"/>
</dbReference>
<keyword evidence="2" id="KW-1185">Reference proteome</keyword>